<dbReference type="NCBIfam" id="TIGR01079">
    <property type="entry name" value="rplX_bact"/>
    <property type="match status" value="1"/>
</dbReference>
<evidence type="ECO:0000313" key="9">
    <source>
        <dbReference type="Proteomes" id="UP000263642"/>
    </source>
</evidence>
<evidence type="ECO:0000313" key="8">
    <source>
        <dbReference type="EMBL" id="QEG19678.1"/>
    </source>
</evidence>
<keyword evidence="10" id="KW-1185">Reference proteome</keyword>
<keyword evidence="5" id="KW-0699">rRNA-binding</keyword>
<dbReference type="GO" id="GO:1990904">
    <property type="term" value="C:ribonucleoprotein complex"/>
    <property type="evidence" value="ECO:0007669"/>
    <property type="project" value="UniProtKB-KW"/>
</dbReference>
<dbReference type="AlphaFoldDB" id="A0A3D3R4U1"/>
<dbReference type="PANTHER" id="PTHR12903">
    <property type="entry name" value="MITOCHONDRIAL RIBOSOMAL PROTEIN L24"/>
    <property type="match status" value="1"/>
</dbReference>
<evidence type="ECO:0000313" key="7">
    <source>
        <dbReference type="EMBL" id="HCO23092.1"/>
    </source>
</evidence>
<feature type="domain" description="Large ribosomal subunit protein uL24 C-terminal" evidence="6">
    <location>
        <begin position="39"/>
        <end position="102"/>
    </location>
</feature>
<comment type="subunit">
    <text evidence="5">Part of the 50S ribosomal subunit.</text>
</comment>
<dbReference type="GO" id="GO:0019843">
    <property type="term" value="F:rRNA binding"/>
    <property type="evidence" value="ECO:0007669"/>
    <property type="project" value="UniProtKB-UniRule"/>
</dbReference>
<evidence type="ECO:0000256" key="3">
    <source>
        <dbReference type="ARBA" id="ARBA00023274"/>
    </source>
</evidence>
<dbReference type="Gene3D" id="2.30.30.30">
    <property type="match status" value="1"/>
</dbReference>
<gene>
    <name evidence="5 7" type="primary">rplX</name>
    <name evidence="7" type="ORF">DIT97_08540</name>
    <name evidence="8" type="ORF">GmarT_55790</name>
</gene>
<comment type="function">
    <text evidence="5">One of two assembly initiator proteins, it binds directly to the 5'-end of the 23S rRNA, where it nucleates assembly of the 50S subunit.</text>
</comment>
<comment type="similarity">
    <text evidence="1 5">Belongs to the universal ribosomal protein uL24 family.</text>
</comment>
<dbReference type="GO" id="GO:0006412">
    <property type="term" value="P:translation"/>
    <property type="evidence" value="ECO:0007669"/>
    <property type="project" value="UniProtKB-UniRule"/>
</dbReference>
<dbReference type="InterPro" id="IPR008991">
    <property type="entry name" value="Translation_prot_SH3-like_sf"/>
</dbReference>
<organism evidence="7 9">
    <name type="scientific">Gimesia maris</name>
    <dbReference type="NCBI Taxonomy" id="122"/>
    <lineage>
        <taxon>Bacteria</taxon>
        <taxon>Pseudomonadati</taxon>
        <taxon>Planctomycetota</taxon>
        <taxon>Planctomycetia</taxon>
        <taxon>Planctomycetales</taxon>
        <taxon>Planctomycetaceae</taxon>
        <taxon>Gimesia</taxon>
    </lineage>
</organism>
<evidence type="ECO:0000256" key="2">
    <source>
        <dbReference type="ARBA" id="ARBA00022980"/>
    </source>
</evidence>
<evidence type="ECO:0000256" key="5">
    <source>
        <dbReference type="HAMAP-Rule" id="MF_01326"/>
    </source>
</evidence>
<dbReference type="RefSeq" id="WP_002649724.1">
    <property type="nucleotide sequence ID" value="NZ_CAXAST010000005.1"/>
</dbReference>
<dbReference type="InterPro" id="IPR041988">
    <property type="entry name" value="Ribosomal_uL24_KOW"/>
</dbReference>
<dbReference type="CDD" id="cd06089">
    <property type="entry name" value="KOW_RPL26"/>
    <property type="match status" value="1"/>
</dbReference>
<protein>
    <recommendedName>
        <fullName evidence="4 5">Large ribosomal subunit protein uL24</fullName>
    </recommendedName>
</protein>
<reference evidence="7 9" key="1">
    <citation type="journal article" date="2018" name="Nat. Biotechnol.">
        <title>A standardized bacterial taxonomy based on genome phylogeny substantially revises the tree of life.</title>
        <authorList>
            <person name="Parks D.H."/>
            <person name="Chuvochina M."/>
            <person name="Waite D.W."/>
            <person name="Rinke C."/>
            <person name="Skarshewski A."/>
            <person name="Chaumeil P.A."/>
            <person name="Hugenholtz P."/>
        </authorList>
    </citation>
    <scope>NUCLEOTIDE SEQUENCE [LARGE SCALE GENOMIC DNA]</scope>
    <source>
        <strain evidence="7">UBA9375</strain>
    </source>
</reference>
<dbReference type="Proteomes" id="UP000263642">
    <property type="component" value="Unassembled WGS sequence"/>
</dbReference>
<accession>A0A3D3R4U1</accession>
<evidence type="ECO:0000259" key="6">
    <source>
        <dbReference type="Pfam" id="PF17136"/>
    </source>
</evidence>
<accession>A0A517XJG5</accession>
<dbReference type="GO" id="GO:0005840">
    <property type="term" value="C:ribosome"/>
    <property type="evidence" value="ECO:0007669"/>
    <property type="project" value="UniProtKB-KW"/>
</dbReference>
<keyword evidence="2 5" id="KW-0689">Ribosomal protein</keyword>
<dbReference type="GO" id="GO:0003735">
    <property type="term" value="F:structural constituent of ribosome"/>
    <property type="evidence" value="ECO:0007669"/>
    <property type="project" value="InterPro"/>
</dbReference>
<dbReference type="EMBL" id="CP042910">
    <property type="protein sequence ID" value="QEG19678.1"/>
    <property type="molecule type" value="Genomic_DNA"/>
</dbReference>
<reference evidence="8 10" key="2">
    <citation type="submission" date="2019-08" db="EMBL/GenBank/DDBJ databases">
        <title>Deep-cultivation of Planctomycetes and their phenomic and genomic characterization uncovers novel biology.</title>
        <authorList>
            <person name="Wiegand S."/>
            <person name="Jogler M."/>
            <person name="Boedeker C."/>
            <person name="Pinto D."/>
            <person name="Vollmers J."/>
            <person name="Rivas-Marin E."/>
            <person name="Kohn T."/>
            <person name="Peeters S.H."/>
            <person name="Heuer A."/>
            <person name="Rast P."/>
            <person name="Oberbeckmann S."/>
            <person name="Bunk B."/>
            <person name="Jeske O."/>
            <person name="Meyerdierks A."/>
            <person name="Storesund J.E."/>
            <person name="Kallscheuer N."/>
            <person name="Luecker S."/>
            <person name="Lage O.M."/>
            <person name="Pohl T."/>
            <person name="Merkel B.J."/>
            <person name="Hornburger P."/>
            <person name="Mueller R.-W."/>
            <person name="Bruemmer F."/>
            <person name="Labrenz M."/>
            <person name="Spormann A.M."/>
            <person name="Op den Camp H."/>
            <person name="Overmann J."/>
            <person name="Amann R."/>
            <person name="Jetten M.S.M."/>
            <person name="Mascher T."/>
            <person name="Medema M.H."/>
            <person name="Devos D.P."/>
            <person name="Kaster A.-K."/>
            <person name="Ovreas L."/>
            <person name="Rohde M."/>
            <person name="Galperin M.Y."/>
            <person name="Jogler C."/>
        </authorList>
    </citation>
    <scope>NUCLEOTIDE SEQUENCE [LARGE SCALE GENOMIC DNA]</scope>
    <source>
        <strain evidence="8 10">DSM 8797</strain>
    </source>
</reference>
<proteinExistence type="inferred from homology"/>
<dbReference type="SUPFAM" id="SSF50104">
    <property type="entry name" value="Translation proteins SH3-like domain"/>
    <property type="match status" value="1"/>
</dbReference>
<dbReference type="InterPro" id="IPR014722">
    <property type="entry name" value="Rib_uL2_dom2"/>
</dbReference>
<dbReference type="InterPro" id="IPR003256">
    <property type="entry name" value="Ribosomal_uL24"/>
</dbReference>
<dbReference type="GeneID" id="98650003"/>
<dbReference type="Pfam" id="PF17136">
    <property type="entry name" value="ribosomal_L24"/>
    <property type="match status" value="1"/>
</dbReference>
<dbReference type="EMBL" id="DQAY01000051">
    <property type="protein sequence ID" value="HCO23092.1"/>
    <property type="molecule type" value="Genomic_DNA"/>
</dbReference>
<keyword evidence="5" id="KW-0694">RNA-binding</keyword>
<evidence type="ECO:0000256" key="4">
    <source>
        <dbReference type="ARBA" id="ARBA00035206"/>
    </source>
</evidence>
<evidence type="ECO:0000256" key="1">
    <source>
        <dbReference type="ARBA" id="ARBA00010618"/>
    </source>
</evidence>
<sequence>MKIRRGDSVIVITGADAGDTPRRVLQVVAGGKKLTVENVNRVFKHVKRGHPKSPQGGRLEVEMPIDISNVKFYCEACSSASRVGYRYTADGSKERFCKKCSASLGAISPANAKYQKQ</sequence>
<keyword evidence="3 5" id="KW-0687">Ribonucleoprotein</keyword>
<evidence type="ECO:0000313" key="10">
    <source>
        <dbReference type="Proteomes" id="UP000322887"/>
    </source>
</evidence>
<dbReference type="Proteomes" id="UP000322887">
    <property type="component" value="Chromosome"/>
</dbReference>
<dbReference type="HAMAP" id="MF_01326_B">
    <property type="entry name" value="Ribosomal_uL24_B"/>
    <property type="match status" value="1"/>
</dbReference>
<comment type="function">
    <text evidence="5">One of the proteins that surrounds the polypeptide exit tunnel on the outside of the subunit.</text>
</comment>
<name>A0A3D3R4U1_9PLAN</name>
<dbReference type="InterPro" id="IPR057264">
    <property type="entry name" value="Ribosomal_uL24_C"/>
</dbReference>